<dbReference type="EMBL" id="HF935554">
    <property type="protein sequence ID" value="CCX10688.1"/>
    <property type="molecule type" value="Genomic_DNA"/>
</dbReference>
<keyword evidence="2" id="KW-0472">Membrane</keyword>
<reference evidence="3 4" key="1">
    <citation type="journal article" date="2013" name="PLoS Genet.">
        <title>The genome and development-dependent transcriptomes of Pyronema confluens: a window into fungal evolution.</title>
        <authorList>
            <person name="Traeger S."/>
            <person name="Altegoer F."/>
            <person name="Freitag M."/>
            <person name="Gabaldon T."/>
            <person name="Kempken F."/>
            <person name="Kumar A."/>
            <person name="Marcet-Houben M."/>
            <person name="Poggeler S."/>
            <person name="Stajich J.E."/>
            <person name="Nowrousian M."/>
        </authorList>
    </citation>
    <scope>NUCLEOTIDE SEQUENCE [LARGE SCALE GENOMIC DNA]</scope>
    <source>
        <strain evidence="4">CBS 100304</strain>
        <tissue evidence="3">Vegetative mycelium</tissue>
    </source>
</reference>
<feature type="transmembrane region" description="Helical" evidence="2">
    <location>
        <begin position="6"/>
        <end position="26"/>
    </location>
</feature>
<dbReference type="Proteomes" id="UP000018144">
    <property type="component" value="Unassembled WGS sequence"/>
</dbReference>
<sequence>MLTHDGLATVILGIITIAVNVLSVFMKWQNSTRKRNDDLQAQLNHGSPSTNIDRKDKPHRAAITTADDSGAISGCRRHHSSIALHAHEDVIGDTASRNGIGFTISDALIDPSPQIRAPSCVSSAKATTPVSLSPVTSDTATISNASTDFSDTTDTMNSN</sequence>
<feature type="region of interest" description="Disordered" evidence="1">
    <location>
        <begin position="120"/>
        <end position="159"/>
    </location>
</feature>
<keyword evidence="2" id="KW-1133">Transmembrane helix</keyword>
<evidence type="ECO:0000313" key="3">
    <source>
        <dbReference type="EMBL" id="CCX10688.1"/>
    </source>
</evidence>
<evidence type="ECO:0000256" key="1">
    <source>
        <dbReference type="SAM" id="MobiDB-lite"/>
    </source>
</evidence>
<organism evidence="3 4">
    <name type="scientific">Pyronema omphalodes (strain CBS 100304)</name>
    <name type="common">Pyronema confluens</name>
    <dbReference type="NCBI Taxonomy" id="1076935"/>
    <lineage>
        <taxon>Eukaryota</taxon>
        <taxon>Fungi</taxon>
        <taxon>Dikarya</taxon>
        <taxon>Ascomycota</taxon>
        <taxon>Pezizomycotina</taxon>
        <taxon>Pezizomycetes</taxon>
        <taxon>Pezizales</taxon>
        <taxon>Pyronemataceae</taxon>
        <taxon>Pyronema</taxon>
    </lineage>
</organism>
<proteinExistence type="predicted"/>
<protein>
    <submittedName>
        <fullName evidence="3">Uncharacterized protein</fullName>
    </submittedName>
</protein>
<keyword evidence="4" id="KW-1185">Reference proteome</keyword>
<gene>
    <name evidence="3" type="ORF">PCON_10282</name>
</gene>
<dbReference type="AlphaFoldDB" id="U4LAC7"/>
<name>U4LAC7_PYROM</name>
<evidence type="ECO:0000256" key="2">
    <source>
        <dbReference type="SAM" id="Phobius"/>
    </source>
</evidence>
<evidence type="ECO:0000313" key="4">
    <source>
        <dbReference type="Proteomes" id="UP000018144"/>
    </source>
</evidence>
<keyword evidence="2" id="KW-0812">Transmembrane</keyword>
<accession>U4LAC7</accession>